<dbReference type="EMBL" id="UINC01006304">
    <property type="protein sequence ID" value="SVA26733.1"/>
    <property type="molecule type" value="Genomic_DNA"/>
</dbReference>
<reference evidence="3" key="1">
    <citation type="submission" date="2018-05" db="EMBL/GenBank/DDBJ databases">
        <authorList>
            <person name="Lanie J.A."/>
            <person name="Ng W.-L."/>
            <person name="Kazmierczak K.M."/>
            <person name="Andrzejewski T.M."/>
            <person name="Davidsen T.M."/>
            <person name="Wayne K.J."/>
            <person name="Tettelin H."/>
            <person name="Glass J.I."/>
            <person name="Rusch D."/>
            <person name="Podicherti R."/>
            <person name="Tsui H.-C.T."/>
            <person name="Winkler M.E."/>
        </authorList>
    </citation>
    <scope>NUCLEOTIDE SEQUENCE</scope>
</reference>
<sequence>MINNLLLLVIVTLSYAGYNLFIKLASSQNINNTNSIAATLSLQIFALIVTSIFSVYLFSKGERIFVLPSKAYLYAIFAGISIGFAEIGYFYLFNASNPNGPLTANTAIPVILGGTILITMIFSFYIFRESYNYQKILGTLFIIIGIYLVLIKNNN</sequence>
<feature type="transmembrane region" description="Helical" evidence="1">
    <location>
        <begin position="71"/>
        <end position="92"/>
    </location>
</feature>
<evidence type="ECO:0000256" key="1">
    <source>
        <dbReference type="SAM" id="Phobius"/>
    </source>
</evidence>
<dbReference type="GO" id="GO:0016020">
    <property type="term" value="C:membrane"/>
    <property type="evidence" value="ECO:0007669"/>
    <property type="project" value="InterPro"/>
</dbReference>
<evidence type="ECO:0000259" key="2">
    <source>
        <dbReference type="Pfam" id="PF00892"/>
    </source>
</evidence>
<protein>
    <recommendedName>
        <fullName evidence="2">EamA domain-containing protein</fullName>
    </recommendedName>
</protein>
<accession>A0A381UIY9</accession>
<proteinExistence type="predicted"/>
<dbReference type="AlphaFoldDB" id="A0A381UIY9"/>
<feature type="transmembrane region" description="Helical" evidence="1">
    <location>
        <begin position="104"/>
        <end position="126"/>
    </location>
</feature>
<keyword evidence="1" id="KW-0472">Membrane</keyword>
<keyword evidence="1" id="KW-0812">Transmembrane</keyword>
<dbReference type="InterPro" id="IPR000620">
    <property type="entry name" value="EamA_dom"/>
</dbReference>
<name>A0A381UIY9_9ZZZZ</name>
<gene>
    <name evidence="3" type="ORF">METZ01_LOCUS79587</name>
</gene>
<dbReference type="Gene3D" id="1.10.3730.20">
    <property type="match status" value="1"/>
</dbReference>
<organism evidence="3">
    <name type="scientific">marine metagenome</name>
    <dbReference type="NCBI Taxonomy" id="408172"/>
    <lineage>
        <taxon>unclassified sequences</taxon>
        <taxon>metagenomes</taxon>
        <taxon>ecological metagenomes</taxon>
    </lineage>
</organism>
<evidence type="ECO:0000313" key="3">
    <source>
        <dbReference type="EMBL" id="SVA26733.1"/>
    </source>
</evidence>
<dbReference type="SUPFAM" id="SSF103481">
    <property type="entry name" value="Multidrug resistance efflux transporter EmrE"/>
    <property type="match status" value="1"/>
</dbReference>
<dbReference type="Pfam" id="PF00892">
    <property type="entry name" value="EamA"/>
    <property type="match status" value="1"/>
</dbReference>
<feature type="domain" description="EamA" evidence="2">
    <location>
        <begin position="5"/>
        <end position="150"/>
    </location>
</feature>
<feature type="transmembrane region" description="Helical" evidence="1">
    <location>
        <begin position="133"/>
        <end position="151"/>
    </location>
</feature>
<dbReference type="InterPro" id="IPR037185">
    <property type="entry name" value="EmrE-like"/>
</dbReference>
<feature type="transmembrane region" description="Helical" evidence="1">
    <location>
        <begin position="40"/>
        <end position="59"/>
    </location>
</feature>
<keyword evidence="1" id="KW-1133">Transmembrane helix</keyword>